<dbReference type="EMBL" id="NQVE01000058">
    <property type="protein sequence ID" value="RAL50528.1"/>
    <property type="molecule type" value="Genomic_DNA"/>
</dbReference>
<evidence type="ECO:0000256" key="1">
    <source>
        <dbReference type="SAM" id="MobiDB-lite"/>
    </source>
</evidence>
<organism evidence="2 3">
    <name type="scientific">Cuscuta australis</name>
    <dbReference type="NCBI Taxonomy" id="267555"/>
    <lineage>
        <taxon>Eukaryota</taxon>
        <taxon>Viridiplantae</taxon>
        <taxon>Streptophyta</taxon>
        <taxon>Embryophyta</taxon>
        <taxon>Tracheophyta</taxon>
        <taxon>Spermatophyta</taxon>
        <taxon>Magnoliopsida</taxon>
        <taxon>eudicotyledons</taxon>
        <taxon>Gunneridae</taxon>
        <taxon>Pentapetalae</taxon>
        <taxon>asterids</taxon>
        <taxon>lamiids</taxon>
        <taxon>Solanales</taxon>
        <taxon>Convolvulaceae</taxon>
        <taxon>Cuscuteae</taxon>
        <taxon>Cuscuta</taxon>
        <taxon>Cuscuta subgen. Grammica</taxon>
        <taxon>Cuscuta sect. Cleistogrammica</taxon>
    </lineage>
</organism>
<sequence length="223" mass="25270">MVHPVDRLKEEADSALPTADVGRNGPPPWIVDTFHVKGFSILHHKGHLLSSTVQDFNCHYCSRRTQLKPWYLMVDYSHPPVYRDSPPELTTQWSTVRVFQTALGTTPPSQFSFLDSAISLLPVPAKQRRARPSSFPATCTDLHYRRCRGPVRLSNGPESKTSTTSTVPHDSDDLQQRRGKYCPGFLDCWSIKSCPIVLKFWEAFKDSWIFNLNGGDRIPTVQS</sequence>
<reference evidence="2 3" key="1">
    <citation type="submission" date="2018-06" db="EMBL/GenBank/DDBJ databases">
        <title>The Genome of Cuscuta australis (Dodder) Provides Insight into the Evolution of Plant Parasitism.</title>
        <authorList>
            <person name="Liu H."/>
        </authorList>
    </citation>
    <scope>NUCLEOTIDE SEQUENCE [LARGE SCALE GENOMIC DNA]</scope>
    <source>
        <strain evidence="3">cv. Yunnan</strain>
        <tissue evidence="2">Vines</tissue>
    </source>
</reference>
<evidence type="ECO:0000313" key="3">
    <source>
        <dbReference type="Proteomes" id="UP000249390"/>
    </source>
</evidence>
<dbReference type="AlphaFoldDB" id="A0A328E174"/>
<gene>
    <name evidence="2" type="ORF">DM860_014470</name>
</gene>
<name>A0A328E174_9ASTE</name>
<dbReference type="Proteomes" id="UP000249390">
    <property type="component" value="Unassembled WGS sequence"/>
</dbReference>
<evidence type="ECO:0000313" key="2">
    <source>
        <dbReference type="EMBL" id="RAL50528.1"/>
    </source>
</evidence>
<comment type="caution">
    <text evidence="2">The sequence shown here is derived from an EMBL/GenBank/DDBJ whole genome shotgun (WGS) entry which is preliminary data.</text>
</comment>
<protein>
    <submittedName>
        <fullName evidence="2">Uncharacterized protein</fullName>
    </submittedName>
</protein>
<accession>A0A328E174</accession>
<feature type="compositionally biased region" description="Polar residues" evidence="1">
    <location>
        <begin position="156"/>
        <end position="168"/>
    </location>
</feature>
<feature type="region of interest" description="Disordered" evidence="1">
    <location>
        <begin position="151"/>
        <end position="173"/>
    </location>
</feature>
<proteinExistence type="predicted"/>
<keyword evidence="3" id="KW-1185">Reference proteome</keyword>